<dbReference type="Pfam" id="PF06054">
    <property type="entry name" value="CoiA_nuc"/>
    <property type="match status" value="1"/>
</dbReference>
<feature type="domain" description="Competence protein CoiA nuclease-like" evidence="1">
    <location>
        <begin position="68"/>
        <end position="224"/>
    </location>
</feature>
<dbReference type="InterPro" id="IPR057252">
    <property type="entry name" value="CoiA_C"/>
</dbReference>
<organism evidence="4 5">
    <name type="scientific">Robertmurraya mangrovi</name>
    <dbReference type="NCBI Taxonomy" id="3098077"/>
    <lineage>
        <taxon>Bacteria</taxon>
        <taxon>Bacillati</taxon>
        <taxon>Bacillota</taxon>
        <taxon>Bacilli</taxon>
        <taxon>Bacillales</taxon>
        <taxon>Bacillaceae</taxon>
        <taxon>Robertmurraya</taxon>
    </lineage>
</organism>
<gene>
    <name evidence="4" type="ORF">SM124_01215</name>
</gene>
<dbReference type="InterPro" id="IPR057253">
    <property type="entry name" value="CoiA-like_N"/>
</dbReference>
<dbReference type="InterPro" id="IPR021176">
    <property type="entry name" value="Competence-induced_CoiA"/>
</dbReference>
<evidence type="ECO:0000313" key="4">
    <source>
        <dbReference type="EMBL" id="MDZ5470357.1"/>
    </source>
</evidence>
<name>A0ABU5IT82_9BACI</name>
<dbReference type="Pfam" id="PF25166">
    <property type="entry name" value="CoiA_C"/>
    <property type="match status" value="1"/>
</dbReference>
<dbReference type="EMBL" id="JAXOFX010000001">
    <property type="protein sequence ID" value="MDZ5470357.1"/>
    <property type="molecule type" value="Genomic_DNA"/>
</dbReference>
<reference evidence="4 5" key="1">
    <citation type="submission" date="2023-11" db="EMBL/GenBank/DDBJ databases">
        <title>Bacillus jintuensis, isolated from a mudflat on the Beibu Gulf coast.</title>
        <authorList>
            <person name="Li M."/>
        </authorList>
    </citation>
    <scope>NUCLEOTIDE SEQUENCE [LARGE SCALE GENOMIC DNA]</scope>
    <source>
        <strain evidence="4 5">31A1R</strain>
    </source>
</reference>
<dbReference type="InterPro" id="IPR010330">
    <property type="entry name" value="CoiA_nuc"/>
</dbReference>
<keyword evidence="5" id="KW-1185">Reference proteome</keyword>
<dbReference type="Proteomes" id="UP001290455">
    <property type="component" value="Unassembled WGS sequence"/>
</dbReference>
<accession>A0ABU5IT82</accession>
<evidence type="ECO:0000259" key="2">
    <source>
        <dbReference type="Pfam" id="PF25164"/>
    </source>
</evidence>
<dbReference type="PIRSF" id="PIRSF007487">
    <property type="entry name" value="Competence-induced_CoiA_bac"/>
    <property type="match status" value="1"/>
</dbReference>
<sequence>MLTAKKKGGEMLSLGEVKNKDQLLHIKKTETFYCPQCEEKVILKTGSKRIWHFAHERGSECTEQYDRESEYHMLGKLKLYKWLRSKGIPAELETYYPIIKQRPDITFLYEGKTYCIEYQCSTISEEIFIKRTKNYKRHQLIPIWILGGKNINRRQQYKLSLSNFHYLFVQTTYSSNSYLHSYCPNANQWVTLTHLQPITTRNTFAHLAITSLENVPLSELFNPSVKNHLSFISWREEMKRLKTTILTSKQAFQDPFLKELYQHQLNPLLLPPYIGIPLGKSYMIETPPLIWQAYFFIDNLLGKQMGSQITYHNVYLNFIKRIRLKKIKVRELPCIDKAILPCLVIDYLSKLEQLSVLEKINSNTYICKQTIVIPKTLDELQVEENLIYPLITTNSSRERF</sequence>
<evidence type="ECO:0000313" key="5">
    <source>
        <dbReference type="Proteomes" id="UP001290455"/>
    </source>
</evidence>
<comment type="caution">
    <text evidence="4">The sequence shown here is derived from an EMBL/GenBank/DDBJ whole genome shotgun (WGS) entry which is preliminary data.</text>
</comment>
<proteinExistence type="predicted"/>
<dbReference type="RefSeq" id="WP_322444661.1">
    <property type="nucleotide sequence ID" value="NZ_JAXOFX010000001.1"/>
</dbReference>
<evidence type="ECO:0000259" key="3">
    <source>
        <dbReference type="Pfam" id="PF25166"/>
    </source>
</evidence>
<feature type="domain" description="Competence protein CoiA-like N-terminal" evidence="2">
    <location>
        <begin position="18"/>
        <end position="62"/>
    </location>
</feature>
<feature type="domain" description="Competence protein CoiA C-terminal" evidence="3">
    <location>
        <begin position="233"/>
        <end position="377"/>
    </location>
</feature>
<dbReference type="Pfam" id="PF25164">
    <property type="entry name" value="CoiA_N"/>
    <property type="match status" value="1"/>
</dbReference>
<evidence type="ECO:0000259" key="1">
    <source>
        <dbReference type="Pfam" id="PF06054"/>
    </source>
</evidence>
<protein>
    <submittedName>
        <fullName evidence="4">Competence protein CoiA family protein</fullName>
    </submittedName>
</protein>